<organism evidence="1 2">
    <name type="scientific">Persicobacter psychrovividus</name>
    <dbReference type="NCBI Taxonomy" id="387638"/>
    <lineage>
        <taxon>Bacteria</taxon>
        <taxon>Pseudomonadati</taxon>
        <taxon>Bacteroidota</taxon>
        <taxon>Cytophagia</taxon>
        <taxon>Cytophagales</taxon>
        <taxon>Persicobacteraceae</taxon>
        <taxon>Persicobacter</taxon>
    </lineage>
</organism>
<proteinExistence type="predicted"/>
<sequence>MTKLENQLHALDQAIQKGDLQKVSVSKSGTYWHIGHALKVIISIIGVMEASVPDQFVKKNSFMWLLIQCFGVIPRGKGRSPKRVLPPEQLDRALLEQMLKEAREAVATLPSLPSDKYFRHPAFGDMRKKKAIKFIGIHSHHHIKIINEIIEK</sequence>
<dbReference type="RefSeq" id="WP_338397799.1">
    <property type="nucleotide sequence ID" value="NZ_AP025292.1"/>
</dbReference>
<dbReference type="EMBL" id="AP025292">
    <property type="protein sequence ID" value="BDC98656.1"/>
    <property type="molecule type" value="Genomic_DNA"/>
</dbReference>
<evidence type="ECO:0000313" key="1">
    <source>
        <dbReference type="EMBL" id="BDC98656.1"/>
    </source>
</evidence>
<protein>
    <recommendedName>
        <fullName evidence="3">DUF1569 domain-containing protein</fullName>
    </recommendedName>
</protein>
<reference evidence="1 2" key="1">
    <citation type="submission" date="2021-12" db="EMBL/GenBank/DDBJ databases">
        <title>Genome sequencing of bacteria with rrn-lacking chromosome and rrn-plasmid.</title>
        <authorList>
            <person name="Anda M."/>
            <person name="Iwasaki W."/>
        </authorList>
    </citation>
    <scope>NUCLEOTIDE SEQUENCE [LARGE SCALE GENOMIC DNA]</scope>
    <source>
        <strain evidence="1 2">NBRC 101262</strain>
    </source>
</reference>
<evidence type="ECO:0008006" key="3">
    <source>
        <dbReference type="Google" id="ProtNLM"/>
    </source>
</evidence>
<accession>A0ABM7VCJ7</accession>
<gene>
    <name evidence="1" type="ORF">PEPS_09370</name>
</gene>
<dbReference type="InterPro" id="IPR034660">
    <property type="entry name" value="DinB/YfiT-like"/>
</dbReference>
<evidence type="ECO:0000313" key="2">
    <source>
        <dbReference type="Proteomes" id="UP001354989"/>
    </source>
</evidence>
<dbReference type="Gene3D" id="1.20.120.450">
    <property type="entry name" value="dinb family like domain"/>
    <property type="match status" value="1"/>
</dbReference>
<dbReference type="Proteomes" id="UP001354989">
    <property type="component" value="Chromosome"/>
</dbReference>
<name>A0ABM7VCJ7_9BACT</name>
<keyword evidence="2" id="KW-1185">Reference proteome</keyword>
<dbReference type="SUPFAM" id="SSF109854">
    <property type="entry name" value="DinB/YfiT-like putative metalloenzymes"/>
    <property type="match status" value="1"/>
</dbReference>